<protein>
    <submittedName>
        <fullName evidence="1">Uncharacterized protein</fullName>
    </submittedName>
</protein>
<proteinExistence type="predicted"/>
<gene>
    <name evidence="1" type="ORF">O181_021856</name>
</gene>
<name>A0A9Q3GW56_9BASI</name>
<reference evidence="1" key="1">
    <citation type="submission" date="2021-03" db="EMBL/GenBank/DDBJ databases">
        <title>Draft genome sequence of rust myrtle Austropuccinia psidii MF-1, a brazilian biotype.</title>
        <authorList>
            <person name="Quecine M.C."/>
            <person name="Pachon D.M.R."/>
            <person name="Bonatelli M.L."/>
            <person name="Correr F.H."/>
            <person name="Franceschini L.M."/>
            <person name="Leite T.F."/>
            <person name="Margarido G.R.A."/>
            <person name="Almeida C.A."/>
            <person name="Ferrarezi J.A."/>
            <person name="Labate C.A."/>
        </authorList>
    </citation>
    <scope>NUCLEOTIDE SEQUENCE</scope>
    <source>
        <strain evidence="1">MF-1</strain>
    </source>
</reference>
<keyword evidence="2" id="KW-1185">Reference proteome</keyword>
<accession>A0A9Q3GW56</accession>
<organism evidence="1 2">
    <name type="scientific">Austropuccinia psidii MF-1</name>
    <dbReference type="NCBI Taxonomy" id="1389203"/>
    <lineage>
        <taxon>Eukaryota</taxon>
        <taxon>Fungi</taxon>
        <taxon>Dikarya</taxon>
        <taxon>Basidiomycota</taxon>
        <taxon>Pucciniomycotina</taxon>
        <taxon>Pucciniomycetes</taxon>
        <taxon>Pucciniales</taxon>
        <taxon>Sphaerophragmiaceae</taxon>
        <taxon>Austropuccinia</taxon>
    </lineage>
</organism>
<dbReference type="AlphaFoldDB" id="A0A9Q3GW56"/>
<sequence length="211" mass="24424">MDKGPKTPRIAISLKTQAVDSGNHKRPPATFNERFTLKIRETSVPSQWTQVWGNQEWYMYGIRYHYEPFFLTNSMVKLWGLHLAISNLVCRPRTHYKGRFQPLSLTIHGGYQKTILGPQLPGFPGVGYFIPTVFPKGIMVQDSSKEISRGFHHSNPLSRNQALQHFLDNSIVPYRWYSKNLYEIGLYGQIHIPLWEFKTQSSLLKMAICEP</sequence>
<comment type="caution">
    <text evidence="1">The sequence shown here is derived from an EMBL/GenBank/DDBJ whole genome shotgun (WGS) entry which is preliminary data.</text>
</comment>
<evidence type="ECO:0000313" key="2">
    <source>
        <dbReference type="Proteomes" id="UP000765509"/>
    </source>
</evidence>
<evidence type="ECO:0000313" key="1">
    <source>
        <dbReference type="EMBL" id="MBW0482141.1"/>
    </source>
</evidence>
<dbReference type="Proteomes" id="UP000765509">
    <property type="component" value="Unassembled WGS sequence"/>
</dbReference>
<dbReference type="EMBL" id="AVOT02006665">
    <property type="protein sequence ID" value="MBW0482141.1"/>
    <property type="molecule type" value="Genomic_DNA"/>
</dbReference>